<evidence type="ECO:0000256" key="1">
    <source>
        <dbReference type="ARBA" id="ARBA00004245"/>
    </source>
</evidence>
<sequence>MMNPLSSGRKALGKLATRLEEVKNPWRPTSTLELSHNEAARLATDALLESGEKEYRRVLNEEKELNFLSELEVRYITEHAVKSGNPENSSNGGGDFGEGDTISELTSGTYFPMMSDEEPPMLELGWPEVSNRHGPSETQIYFQREKSQNVKDLVRSLISRAKKVIALVMDIFTDVDLFCDLLEASLKRKVPVYILLDEKNLSHFLDMCDTLEIQHSHLSNMRIRSVCGDTYCTKSGKKFTGQVQEKFMIIDCEEVIAGSYSFTWLSAQVHSNMILHFSGRIAESFDREFRCLYADSQIIERFYNPDEEGLPYYNYNMDFFQDRGARERERVCSENSSSQSSNSVPSIKAAPGLPSQVYKVTQEKKDTSTIKSLEKRGVSNSGLQIPQGSNIGRLSHNNSVVDCSKSGVEWGKAGAFQTSLIGPTSKFQAMDLYDHKNVHIAAKTQPSPLMDSKNTQNAQPPPYSTAFGGPDLSQNEPESSQSPPPPVPLPKERVGPECKINRGEEKRMTLGHSKLDLVNHYNKLKSKQVYSRFELKN</sequence>
<comment type="caution">
    <text evidence="7">The sequence shown here is derived from an EMBL/GenBank/DDBJ whole genome shotgun (WGS) entry which is preliminary data.</text>
</comment>
<dbReference type="FunFam" id="3.30.870.10:FF:000004">
    <property type="entry name" value="protein FAM83H isoform X2"/>
    <property type="match status" value="1"/>
</dbReference>
<dbReference type="OrthoDB" id="9944987at2759"/>
<reference evidence="7 8" key="1">
    <citation type="journal article" date="2019" name="Genome Biol. Evol.">
        <title>Whole-Genome Sequencing of the Giant Devil Catfish, Bagarius yarrelli.</title>
        <authorList>
            <person name="Jiang W."/>
            <person name="Lv Y."/>
            <person name="Cheng L."/>
            <person name="Yang K."/>
            <person name="Chao B."/>
            <person name="Wang X."/>
            <person name="Li Y."/>
            <person name="Pan X."/>
            <person name="You X."/>
            <person name="Zhang Y."/>
            <person name="Yang J."/>
            <person name="Li J."/>
            <person name="Zhang X."/>
            <person name="Liu S."/>
            <person name="Sun C."/>
            <person name="Yang J."/>
            <person name="Shi Q."/>
        </authorList>
    </citation>
    <scope>NUCLEOTIDE SEQUENCE [LARGE SCALE GENOMIC DNA]</scope>
    <source>
        <strain evidence="7">JWS20170419001</strain>
        <tissue evidence="7">Muscle</tissue>
    </source>
</reference>
<keyword evidence="3" id="KW-0963">Cytoplasm</keyword>
<organism evidence="7 8">
    <name type="scientific">Bagarius yarrelli</name>
    <name type="common">Goonch</name>
    <name type="synonym">Bagrus yarrelli</name>
    <dbReference type="NCBI Taxonomy" id="175774"/>
    <lineage>
        <taxon>Eukaryota</taxon>
        <taxon>Metazoa</taxon>
        <taxon>Chordata</taxon>
        <taxon>Craniata</taxon>
        <taxon>Vertebrata</taxon>
        <taxon>Euteleostomi</taxon>
        <taxon>Actinopterygii</taxon>
        <taxon>Neopterygii</taxon>
        <taxon>Teleostei</taxon>
        <taxon>Ostariophysi</taxon>
        <taxon>Siluriformes</taxon>
        <taxon>Sisoridae</taxon>
        <taxon>Sisorinae</taxon>
        <taxon>Bagarius</taxon>
    </lineage>
</organism>
<dbReference type="GO" id="GO:0005856">
    <property type="term" value="C:cytoskeleton"/>
    <property type="evidence" value="ECO:0007669"/>
    <property type="project" value="UniProtKB-SubCell"/>
</dbReference>
<evidence type="ECO:0000256" key="4">
    <source>
        <dbReference type="ARBA" id="ARBA00023212"/>
    </source>
</evidence>
<dbReference type="SUPFAM" id="SSF56024">
    <property type="entry name" value="Phospholipase D/nuclease"/>
    <property type="match status" value="1"/>
</dbReference>
<comment type="similarity">
    <text evidence="2">Belongs to the FAM83 family.</text>
</comment>
<proteinExistence type="inferred from homology"/>
<dbReference type="InterPro" id="IPR050944">
    <property type="entry name" value="FAM83"/>
</dbReference>
<comment type="subcellular location">
    <subcellularLocation>
        <location evidence="1">Cytoplasm</location>
        <location evidence="1">Cytoskeleton</location>
    </subcellularLocation>
</comment>
<evidence type="ECO:0000259" key="6">
    <source>
        <dbReference type="Pfam" id="PF07894"/>
    </source>
</evidence>
<keyword evidence="8" id="KW-1185">Reference proteome</keyword>
<name>A0A556V880_BAGYA</name>
<dbReference type="Proteomes" id="UP000319801">
    <property type="component" value="Unassembled WGS sequence"/>
</dbReference>
<dbReference type="AlphaFoldDB" id="A0A556V880"/>
<dbReference type="GO" id="GO:0019901">
    <property type="term" value="F:protein kinase binding"/>
    <property type="evidence" value="ECO:0007669"/>
    <property type="project" value="TreeGrafter"/>
</dbReference>
<evidence type="ECO:0000313" key="7">
    <source>
        <dbReference type="EMBL" id="TSZ54734.1"/>
    </source>
</evidence>
<dbReference type="PANTHER" id="PTHR16181">
    <property type="entry name" value="PROTEIN FAM83A-RELATED"/>
    <property type="match status" value="1"/>
</dbReference>
<feature type="compositionally biased region" description="Low complexity" evidence="5">
    <location>
        <begin position="472"/>
        <end position="481"/>
    </location>
</feature>
<dbReference type="InterPro" id="IPR012461">
    <property type="entry name" value="SACK1"/>
</dbReference>
<feature type="region of interest" description="Disordered" evidence="5">
    <location>
        <begin position="446"/>
        <end position="507"/>
    </location>
</feature>
<feature type="compositionally biased region" description="Low complexity" evidence="5">
    <location>
        <begin position="333"/>
        <end position="346"/>
    </location>
</feature>
<dbReference type="Gene3D" id="3.30.870.10">
    <property type="entry name" value="Endonuclease Chain A"/>
    <property type="match status" value="1"/>
</dbReference>
<evidence type="ECO:0000313" key="8">
    <source>
        <dbReference type="Proteomes" id="UP000319801"/>
    </source>
</evidence>
<dbReference type="EMBL" id="VCAZ01000155">
    <property type="protein sequence ID" value="TSZ54734.1"/>
    <property type="molecule type" value="Genomic_DNA"/>
</dbReference>
<evidence type="ECO:0000256" key="2">
    <source>
        <dbReference type="ARBA" id="ARBA00006937"/>
    </source>
</evidence>
<protein>
    <submittedName>
        <fullName evidence="7">Protein FAM83C</fullName>
    </submittedName>
</protein>
<dbReference type="Pfam" id="PF07894">
    <property type="entry name" value="SACK1"/>
    <property type="match status" value="1"/>
</dbReference>
<feature type="compositionally biased region" description="Basic and acidic residues" evidence="5">
    <location>
        <begin position="490"/>
        <end position="507"/>
    </location>
</feature>
<keyword evidence="4" id="KW-0206">Cytoskeleton</keyword>
<accession>A0A556V880</accession>
<gene>
    <name evidence="7" type="ORF">Baya_14154</name>
</gene>
<feature type="compositionally biased region" description="Polar residues" evidence="5">
    <location>
        <begin position="446"/>
        <end position="458"/>
    </location>
</feature>
<dbReference type="PANTHER" id="PTHR16181:SF29">
    <property type="entry name" value="PROTEIN FAM83A-RELATED"/>
    <property type="match status" value="1"/>
</dbReference>
<evidence type="ECO:0000256" key="5">
    <source>
        <dbReference type="SAM" id="MobiDB-lite"/>
    </source>
</evidence>
<feature type="region of interest" description="Disordered" evidence="5">
    <location>
        <begin position="330"/>
        <end position="350"/>
    </location>
</feature>
<feature type="domain" description="Scaffolding anchor of CK1" evidence="6">
    <location>
        <begin position="25"/>
        <end position="297"/>
    </location>
</feature>
<evidence type="ECO:0000256" key="3">
    <source>
        <dbReference type="ARBA" id="ARBA00022490"/>
    </source>
</evidence>
<dbReference type="GO" id="GO:0007165">
    <property type="term" value="P:signal transduction"/>
    <property type="evidence" value="ECO:0007669"/>
    <property type="project" value="TreeGrafter"/>
</dbReference>